<dbReference type="Gene3D" id="2.40.30.170">
    <property type="match status" value="1"/>
</dbReference>
<evidence type="ECO:0000259" key="3">
    <source>
        <dbReference type="Pfam" id="PF25990"/>
    </source>
</evidence>
<keyword evidence="5" id="KW-1185">Reference proteome</keyword>
<protein>
    <submittedName>
        <fullName evidence="4">Hemolysin D</fullName>
    </submittedName>
</protein>
<name>A0ABQ5PWJ1_9BACT</name>
<sequence length="406" mass="44060">MKKRWVIVSVAGVALATGMFFTLKGSDGKGKKAEASTPFRLGKVQAEDLQVSVREVGVVDPLTKVDVKSTVSGRIVGLKVREGATVRAGEVLAEVEPDVNQAQTLSDVQGSVSQARVSFKNAERDFAQQAELFKSGLISDQAYRSARTTRDLAEEAFKSAQTRYQIVEDRGIPISGNASTQKARVTAPMNGVVIKKGVELGDTITSGVSSFNAGTVVFTVADLASIIVKVNLNEVDIAKVKVGQAVRLTLDAYPQKAFTGKVRFVAPAAELVEKIKVFKVEVALDELTDAFRTGMSANVEILGEKREKAVSIPLEALQRRDGQTVVYRLKENLQPQDLAKAKEGLAGRGKFIWLSDHWKEYFDVVPVKAGIATLERVEILTGLKANDQVSLEDPSKKKVEKDDENN</sequence>
<dbReference type="Gene3D" id="2.40.50.100">
    <property type="match status" value="1"/>
</dbReference>
<organism evidence="4 5">
    <name type="scientific">Geothrix edaphica</name>
    <dbReference type="NCBI Taxonomy" id="2927976"/>
    <lineage>
        <taxon>Bacteria</taxon>
        <taxon>Pseudomonadati</taxon>
        <taxon>Acidobacteriota</taxon>
        <taxon>Holophagae</taxon>
        <taxon>Holophagales</taxon>
        <taxon>Holophagaceae</taxon>
        <taxon>Geothrix</taxon>
    </lineage>
</organism>
<dbReference type="Gene3D" id="2.40.420.20">
    <property type="match status" value="1"/>
</dbReference>
<dbReference type="SUPFAM" id="SSF111369">
    <property type="entry name" value="HlyD-like secretion proteins"/>
    <property type="match status" value="1"/>
</dbReference>
<feature type="domain" description="YknX-like beta-barrel" evidence="3">
    <location>
        <begin position="227"/>
        <end position="301"/>
    </location>
</feature>
<dbReference type="RefSeq" id="WP_285607485.1">
    <property type="nucleotide sequence ID" value="NZ_BSDC01000001.1"/>
</dbReference>
<feature type="domain" description="Multidrug resistance protein MdtA-like barrel-sandwich hybrid" evidence="2">
    <location>
        <begin position="64"/>
        <end position="212"/>
    </location>
</feature>
<dbReference type="PANTHER" id="PTHR30469">
    <property type="entry name" value="MULTIDRUG RESISTANCE PROTEIN MDTA"/>
    <property type="match status" value="1"/>
</dbReference>
<dbReference type="Pfam" id="PF25990">
    <property type="entry name" value="Beta-barrel_YknX"/>
    <property type="match status" value="1"/>
</dbReference>
<gene>
    <name evidence="4" type="ORF">GETHED_11960</name>
</gene>
<proteinExistence type="inferred from homology"/>
<reference evidence="4" key="1">
    <citation type="journal article" date="2023" name="Antonie Van Leeuwenhoek">
        <title>Mesoterricola silvestris gen. nov., sp. nov., Mesoterricola sediminis sp. nov., Geothrix oryzae sp. nov., Geothrix edaphica sp. nov., Geothrix rubra sp. nov., and Geothrix limicola sp. nov., six novel members of Acidobacteriota isolated from soils.</title>
        <authorList>
            <person name="Itoh H."/>
            <person name="Sugisawa Y."/>
            <person name="Mise K."/>
            <person name="Xu Z."/>
            <person name="Kuniyasu M."/>
            <person name="Ushijima N."/>
            <person name="Kawano K."/>
            <person name="Kobayashi E."/>
            <person name="Shiratori Y."/>
            <person name="Masuda Y."/>
            <person name="Senoo K."/>
        </authorList>
    </citation>
    <scope>NUCLEOTIDE SEQUENCE</scope>
    <source>
        <strain evidence="4">Red802</strain>
    </source>
</reference>
<dbReference type="PANTHER" id="PTHR30469:SF33">
    <property type="entry name" value="SLR1207 PROTEIN"/>
    <property type="match status" value="1"/>
</dbReference>
<accession>A0ABQ5PWJ1</accession>
<evidence type="ECO:0000256" key="1">
    <source>
        <dbReference type="ARBA" id="ARBA00009477"/>
    </source>
</evidence>
<dbReference type="Proteomes" id="UP001165044">
    <property type="component" value="Unassembled WGS sequence"/>
</dbReference>
<dbReference type="InterPro" id="IPR058636">
    <property type="entry name" value="Beta-barrel_YknX"/>
</dbReference>
<dbReference type="EMBL" id="BSDC01000001">
    <property type="protein sequence ID" value="GLH66832.1"/>
    <property type="molecule type" value="Genomic_DNA"/>
</dbReference>
<dbReference type="NCBIfam" id="TIGR01730">
    <property type="entry name" value="RND_mfp"/>
    <property type="match status" value="1"/>
</dbReference>
<evidence type="ECO:0000313" key="4">
    <source>
        <dbReference type="EMBL" id="GLH66832.1"/>
    </source>
</evidence>
<evidence type="ECO:0000313" key="5">
    <source>
        <dbReference type="Proteomes" id="UP001165044"/>
    </source>
</evidence>
<dbReference type="Gene3D" id="1.10.287.470">
    <property type="entry name" value="Helix hairpin bin"/>
    <property type="match status" value="1"/>
</dbReference>
<dbReference type="InterPro" id="IPR006143">
    <property type="entry name" value="RND_pump_MFP"/>
</dbReference>
<comment type="caution">
    <text evidence="4">The sequence shown here is derived from an EMBL/GenBank/DDBJ whole genome shotgun (WGS) entry which is preliminary data.</text>
</comment>
<evidence type="ECO:0000259" key="2">
    <source>
        <dbReference type="Pfam" id="PF25917"/>
    </source>
</evidence>
<dbReference type="Pfam" id="PF25917">
    <property type="entry name" value="BSH_RND"/>
    <property type="match status" value="1"/>
</dbReference>
<dbReference type="InterPro" id="IPR058625">
    <property type="entry name" value="MdtA-like_BSH"/>
</dbReference>
<comment type="similarity">
    <text evidence="1">Belongs to the membrane fusion protein (MFP) (TC 8.A.1) family.</text>
</comment>